<name>A0A1I7NDZ3_9HYPH</name>
<dbReference type="STRING" id="51670.SAMN04488557_1763"/>
<dbReference type="AlphaFoldDB" id="A0A1I7NDZ3"/>
<dbReference type="OrthoDB" id="7351206at2"/>
<dbReference type="Proteomes" id="UP000199423">
    <property type="component" value="Unassembled WGS sequence"/>
</dbReference>
<accession>A0A1I7NDZ3</accession>
<proteinExistence type="predicted"/>
<evidence type="ECO:0000313" key="2">
    <source>
        <dbReference type="Proteomes" id="UP000199423"/>
    </source>
</evidence>
<sequence>MTTVIKFPRPQRHQEPDEEIIELLAELLEKAKSGELQSLVTLNRIKWNEPRRSYNPRGRGRDERKVIVFPRCRTRSARLRELRPAFLLLLTRLHAVHRSDLPRAPCPSSSRARAHRCRLEYCRVGISRGSPRRQAGFRRYCALAPGSWFRDLSPDEFRRRYYDEVLNRLDPKRVIADLEGMADGRTVALLCFEPPTPESPWCHRGLVALWLYETLALRVSEFGQKGCCAAHPKLHPQFRRDASAQYDLFDI</sequence>
<keyword evidence="2" id="KW-1185">Reference proteome</keyword>
<reference evidence="2" key="1">
    <citation type="submission" date="2016-10" db="EMBL/GenBank/DDBJ databases">
        <authorList>
            <person name="Varghese N."/>
            <person name="Submissions S."/>
        </authorList>
    </citation>
    <scope>NUCLEOTIDE SEQUENCE [LARGE SCALE GENOMIC DNA]</scope>
    <source>
        <strain evidence="2">DSM 1565</strain>
    </source>
</reference>
<gene>
    <name evidence="1" type="ORF">SAMN04488557_1763</name>
</gene>
<organism evidence="1 2">
    <name type="scientific">Hyphomicrobium facile</name>
    <dbReference type="NCBI Taxonomy" id="51670"/>
    <lineage>
        <taxon>Bacteria</taxon>
        <taxon>Pseudomonadati</taxon>
        <taxon>Pseudomonadota</taxon>
        <taxon>Alphaproteobacteria</taxon>
        <taxon>Hyphomicrobiales</taxon>
        <taxon>Hyphomicrobiaceae</taxon>
        <taxon>Hyphomicrobium</taxon>
    </lineage>
</organism>
<protein>
    <recommendedName>
        <fullName evidence="3">DUF488 domain-containing protein</fullName>
    </recommendedName>
</protein>
<evidence type="ECO:0000313" key="1">
    <source>
        <dbReference type="EMBL" id="SFV32894.1"/>
    </source>
</evidence>
<dbReference type="EMBL" id="FPCH01000002">
    <property type="protein sequence ID" value="SFV32894.1"/>
    <property type="molecule type" value="Genomic_DNA"/>
</dbReference>
<evidence type="ECO:0008006" key="3">
    <source>
        <dbReference type="Google" id="ProtNLM"/>
    </source>
</evidence>